<keyword evidence="2" id="KW-0614">Plasmid</keyword>
<evidence type="ECO:0000313" key="3">
    <source>
        <dbReference type="Proteomes" id="UP000001807"/>
    </source>
</evidence>
<dbReference type="Proteomes" id="UP000001807">
    <property type="component" value="Plasmid lp28-1"/>
</dbReference>
<dbReference type="EnsemblBacteria" id="AET25134">
    <property type="protein sequence ID" value="AET25134"/>
    <property type="gene ID" value="BB_F0039"/>
</dbReference>
<proteinExistence type="predicted"/>
<gene>
    <name evidence="2" type="ordered locus">BB_F0039</name>
</gene>
<sequence length="52" mass="6390">MFAIFFIWFHFSDTMPKKHSFFALFSIIFCVYRAFKPNVWHLKNISILYSHN</sequence>
<keyword evidence="3" id="KW-1185">Reference proteome</keyword>
<organism evidence="2 3">
    <name type="scientific">Borreliella burgdorferi (strain ATCC 35210 / DSM 4680 / CIP 102532 / B31)</name>
    <name type="common">Borrelia burgdorferi</name>
    <dbReference type="NCBI Taxonomy" id="224326"/>
    <lineage>
        <taxon>Bacteria</taxon>
        <taxon>Pseudomonadati</taxon>
        <taxon>Spirochaetota</taxon>
        <taxon>Spirochaetia</taxon>
        <taxon>Spirochaetales</taxon>
        <taxon>Borreliaceae</taxon>
        <taxon>Borreliella</taxon>
    </lineage>
</organism>
<protein>
    <submittedName>
        <fullName evidence="2">Uncharacterized protein</fullName>
    </submittedName>
</protein>
<keyword evidence="1" id="KW-0472">Membrane</keyword>
<keyword evidence="1" id="KW-1133">Transmembrane helix</keyword>
<dbReference type="EMBL" id="AE000794">
    <property type="protein sequence ID" value="AET25134.1"/>
    <property type="molecule type" value="Genomic_DNA"/>
</dbReference>
<evidence type="ECO:0000256" key="1">
    <source>
        <dbReference type="SAM" id="Phobius"/>
    </source>
</evidence>
<geneLocation type="plasmid" evidence="2 3">
    <name>lp28-1</name>
</geneLocation>
<accession>G5IXI4</accession>
<name>G5IXI4_BORBU</name>
<evidence type="ECO:0000313" key="2">
    <source>
        <dbReference type="EMBL" id="AET25134.1"/>
    </source>
</evidence>
<dbReference type="HOGENOM" id="CLU_3077372_0_0_12"/>
<dbReference type="KEGG" id="bbu:BB_F0039"/>
<dbReference type="AlphaFoldDB" id="G5IXI4"/>
<reference evidence="2 3" key="1">
    <citation type="journal article" date="1997" name="Nature">
        <title>Genomic sequence of a Lyme disease spirochaete, Borrelia burgdorferi.</title>
        <authorList>
            <person name="Fraser C.M."/>
            <person name="Casjens S."/>
            <person name="Huang W.M."/>
            <person name="Sutton G.G."/>
            <person name="Clayton R."/>
            <person name="Lathigra R."/>
            <person name="White O."/>
            <person name="Ketchum K.A."/>
            <person name="Dodson R."/>
            <person name="Hickey E.K."/>
            <person name="Gwinn M."/>
            <person name="Dougherty B."/>
            <person name="Tomb J.F."/>
            <person name="Fleischmann R.D."/>
            <person name="Richardson D."/>
            <person name="Peterson J."/>
            <person name="Kerlavage A.R."/>
            <person name="Quackenbush J."/>
            <person name="Salzberg S."/>
            <person name="Hanson M."/>
            <person name="van Vugt R."/>
            <person name="Palmer N."/>
            <person name="Adams M.D."/>
            <person name="Gocayne J."/>
            <person name="Weidman J."/>
            <person name="Utterback T."/>
            <person name="Watthey L."/>
            <person name="McDonald L."/>
            <person name="Artiach P."/>
            <person name="Bowman C."/>
            <person name="Garland S."/>
            <person name="Fuji C."/>
            <person name="Cotton M.D."/>
            <person name="Horst K."/>
            <person name="Roberts K."/>
            <person name="Hatch B."/>
            <person name="Smith H.O."/>
            <person name="Venter J.C."/>
        </authorList>
    </citation>
    <scope>NUCLEOTIDE SEQUENCE [LARGE SCALE GENOMIC DNA]</scope>
    <source>
        <strain evidence="3">ATCC 35210 / DSM 4680 / CIP 102532 / B31</strain>
    </source>
</reference>
<feature type="transmembrane region" description="Helical" evidence="1">
    <location>
        <begin position="20"/>
        <end position="35"/>
    </location>
</feature>
<keyword evidence="1" id="KW-0812">Transmembrane</keyword>